<evidence type="ECO:0000313" key="10">
    <source>
        <dbReference type="RefSeq" id="XP_022775474.1"/>
    </source>
</evidence>
<dbReference type="GO" id="GO:0005773">
    <property type="term" value="C:vacuole"/>
    <property type="evidence" value="ECO:0007669"/>
    <property type="project" value="UniProtKB-SubCell"/>
</dbReference>
<dbReference type="SUPFAM" id="SSF63829">
    <property type="entry name" value="Calcium-dependent phosphotriesterase"/>
    <property type="match status" value="1"/>
</dbReference>
<name>A0A6P6BEF5_DURZI</name>
<dbReference type="Pfam" id="PF20067">
    <property type="entry name" value="SSL_N"/>
    <property type="match status" value="1"/>
</dbReference>
<dbReference type="GeneID" id="111317276"/>
<feature type="transmembrane region" description="Helical" evidence="7">
    <location>
        <begin position="48"/>
        <end position="70"/>
    </location>
</feature>
<evidence type="ECO:0000256" key="6">
    <source>
        <dbReference type="ARBA" id="ARBA00023180"/>
    </source>
</evidence>
<evidence type="ECO:0000256" key="3">
    <source>
        <dbReference type="ARBA" id="ARBA00022553"/>
    </source>
</evidence>
<dbReference type="KEGG" id="dzi:111317276"/>
<sequence length="423" mass="47005">MTILTFSISIKDTKNLSRTSNAAMPDSSSETVMQYQASNSANQPRKRLWPFTLVLSTMVPVLAAVLVYQLDSFEPAPMPIHELGQTPMTVSLRNDRMLQGAEFVGAGKLQGPEDIAYDPKSQLIYTGCQDGWIKRVRLNDSAVENLVNTHGRPLGLALGHNDEVIVADAYKGLLNISRDGEVELLTDEADGLKFKITDGVDIADNGMIYFTDASYKYDLHDHLWEILDGKPHGRFMSFDPVTRKTRVLVGDLYFANGVAVSPRQDSAIFCETIMYVALVIISKFNCRRRCRNYHIQANKQGRLEKFLDNLPGYPDNIRYDGDGHYWIGLAAETSVTFELAFRYPFIRKAMAIMAKYIARLPNGKNAGILAVDLEGKPVAHYHDRELSAVTGGMKIGNLLYCGSLTSPHIISLNLDKHPAKAAA</sequence>
<protein>
    <submittedName>
        <fullName evidence="10">Protein STRICTOSIDINE SYNTHASE-LIKE 5-like isoform X1</fullName>
    </submittedName>
</protein>
<keyword evidence="9" id="KW-1185">Reference proteome</keyword>
<accession>A0A6P6BEF5</accession>
<keyword evidence="7" id="KW-0812">Transmembrane</keyword>
<gene>
    <name evidence="10" type="primary">LOC111317276</name>
</gene>
<dbReference type="GO" id="GO:0016787">
    <property type="term" value="F:hydrolase activity"/>
    <property type="evidence" value="ECO:0007669"/>
    <property type="project" value="TreeGrafter"/>
</dbReference>
<keyword evidence="4" id="KW-0926">Vacuole</keyword>
<dbReference type="GO" id="GO:0012505">
    <property type="term" value="C:endomembrane system"/>
    <property type="evidence" value="ECO:0007669"/>
    <property type="project" value="TreeGrafter"/>
</dbReference>
<dbReference type="GO" id="GO:0009753">
    <property type="term" value="P:response to jasmonic acid"/>
    <property type="evidence" value="ECO:0007669"/>
    <property type="project" value="UniProtKB-ARBA"/>
</dbReference>
<dbReference type="AlphaFoldDB" id="A0A6P6BEF5"/>
<evidence type="ECO:0000256" key="2">
    <source>
        <dbReference type="ARBA" id="ARBA00009191"/>
    </source>
</evidence>
<proteinExistence type="inferred from homology"/>
<dbReference type="Pfam" id="PF03088">
    <property type="entry name" value="Str_synth"/>
    <property type="match status" value="1"/>
</dbReference>
<reference evidence="10" key="1">
    <citation type="submission" date="2025-08" db="UniProtKB">
        <authorList>
            <consortium name="RefSeq"/>
        </authorList>
    </citation>
    <scope>IDENTIFICATION</scope>
    <source>
        <tissue evidence="10">Fruit stalk</tissue>
    </source>
</reference>
<comment type="similarity">
    <text evidence="2">Belongs to the strictosidine synthase family.</text>
</comment>
<keyword evidence="3" id="KW-0597">Phosphoprotein</keyword>
<dbReference type="InterPro" id="IPR011042">
    <property type="entry name" value="6-blade_b-propeller_TolB-like"/>
</dbReference>
<keyword evidence="7" id="KW-1133">Transmembrane helix</keyword>
<dbReference type="PANTHER" id="PTHR10426:SF93">
    <property type="entry name" value="PROTEIN STRICTOSIDINE SYNTHASE-LIKE 5-LIKE"/>
    <property type="match status" value="1"/>
</dbReference>
<evidence type="ECO:0000256" key="1">
    <source>
        <dbReference type="ARBA" id="ARBA00004116"/>
    </source>
</evidence>
<evidence type="ECO:0000256" key="7">
    <source>
        <dbReference type="SAM" id="Phobius"/>
    </source>
</evidence>
<dbReference type="Gene3D" id="2.120.10.30">
    <property type="entry name" value="TolB, C-terminal domain"/>
    <property type="match status" value="1"/>
</dbReference>
<keyword evidence="6" id="KW-0325">Glycoprotein</keyword>
<evidence type="ECO:0000256" key="5">
    <source>
        <dbReference type="ARBA" id="ARBA00022729"/>
    </source>
</evidence>
<dbReference type="Proteomes" id="UP000515121">
    <property type="component" value="Unplaced"/>
</dbReference>
<keyword evidence="5" id="KW-0732">Signal</keyword>
<dbReference type="OrthoDB" id="5307922at2759"/>
<comment type="subcellular location">
    <subcellularLocation>
        <location evidence="1">Vacuole</location>
    </subcellularLocation>
</comment>
<evidence type="ECO:0000313" key="9">
    <source>
        <dbReference type="Proteomes" id="UP000515121"/>
    </source>
</evidence>
<dbReference type="FunFam" id="2.120.10.30:FF:000073">
    <property type="entry name" value="Protein STRICTOSIDINE SYNTHASE-LIKE 6"/>
    <property type="match status" value="1"/>
</dbReference>
<dbReference type="InterPro" id="IPR018119">
    <property type="entry name" value="Strictosidine_synth_cons-reg"/>
</dbReference>
<dbReference type="PANTHER" id="PTHR10426">
    <property type="entry name" value="STRICTOSIDINE SYNTHASE-RELATED"/>
    <property type="match status" value="1"/>
</dbReference>
<evidence type="ECO:0000256" key="4">
    <source>
        <dbReference type="ARBA" id="ARBA00022554"/>
    </source>
</evidence>
<keyword evidence="7" id="KW-0472">Membrane</keyword>
<feature type="domain" description="Strictosidine synthase conserved region" evidence="8">
    <location>
        <begin position="198"/>
        <end position="275"/>
    </location>
</feature>
<organism evidence="9 10">
    <name type="scientific">Durio zibethinus</name>
    <name type="common">Durian</name>
    <dbReference type="NCBI Taxonomy" id="66656"/>
    <lineage>
        <taxon>Eukaryota</taxon>
        <taxon>Viridiplantae</taxon>
        <taxon>Streptophyta</taxon>
        <taxon>Embryophyta</taxon>
        <taxon>Tracheophyta</taxon>
        <taxon>Spermatophyta</taxon>
        <taxon>Magnoliopsida</taxon>
        <taxon>eudicotyledons</taxon>
        <taxon>Gunneridae</taxon>
        <taxon>Pentapetalae</taxon>
        <taxon>rosids</taxon>
        <taxon>malvids</taxon>
        <taxon>Malvales</taxon>
        <taxon>Malvaceae</taxon>
        <taxon>Helicteroideae</taxon>
        <taxon>Durio</taxon>
    </lineage>
</organism>
<evidence type="ECO:0000259" key="8">
    <source>
        <dbReference type="Pfam" id="PF03088"/>
    </source>
</evidence>
<dbReference type="RefSeq" id="XP_022775474.1">
    <property type="nucleotide sequence ID" value="XM_022919739.1"/>
</dbReference>